<keyword evidence="1" id="KW-0732">Signal</keyword>
<feature type="chain" id="PRO_5004474487" evidence="1">
    <location>
        <begin position="21"/>
        <end position="486"/>
    </location>
</feature>
<gene>
    <name evidence="2" type="ORF">C802_00029</name>
</gene>
<dbReference type="STRING" id="1235788.C802_00029"/>
<dbReference type="Proteomes" id="UP000014200">
    <property type="component" value="Unassembled WGS sequence"/>
</dbReference>
<dbReference type="RefSeq" id="WP_016274530.1">
    <property type="nucleotide sequence ID" value="NZ_JABVZU010000002.1"/>
</dbReference>
<accession>R9IE57</accession>
<dbReference type="SUPFAM" id="SSF103088">
    <property type="entry name" value="OmpA-like"/>
    <property type="match status" value="1"/>
</dbReference>
<dbReference type="GeneID" id="82152019"/>
<dbReference type="PATRIC" id="fig|1235788.3.peg.29"/>
<evidence type="ECO:0000313" key="3">
    <source>
        <dbReference type="Proteomes" id="UP000014200"/>
    </source>
</evidence>
<dbReference type="AlphaFoldDB" id="R9IE57"/>
<protein>
    <submittedName>
        <fullName evidence="2">Uncharacterized protein</fullName>
    </submittedName>
</protein>
<organism evidence="2 3">
    <name type="scientific">Phocaeicola sartorii</name>
    <dbReference type="NCBI Taxonomy" id="671267"/>
    <lineage>
        <taxon>Bacteria</taxon>
        <taxon>Pseudomonadati</taxon>
        <taxon>Bacteroidota</taxon>
        <taxon>Bacteroidia</taxon>
        <taxon>Bacteroidales</taxon>
        <taxon>Bacteroidaceae</taxon>
        <taxon>Phocaeicola</taxon>
    </lineage>
</organism>
<dbReference type="OrthoDB" id="1100173at2"/>
<proteinExistence type="predicted"/>
<dbReference type="SUPFAM" id="SSF48452">
    <property type="entry name" value="TPR-like"/>
    <property type="match status" value="1"/>
</dbReference>
<dbReference type="EMBL" id="ASSP01000002">
    <property type="protein sequence ID" value="EOS16690.1"/>
    <property type="molecule type" value="Genomic_DNA"/>
</dbReference>
<dbReference type="InterPro" id="IPR036737">
    <property type="entry name" value="OmpA-like_sf"/>
</dbReference>
<evidence type="ECO:0000313" key="2">
    <source>
        <dbReference type="EMBL" id="EOS16690.1"/>
    </source>
</evidence>
<dbReference type="HOGENOM" id="CLU_026852_0_0_10"/>
<reference evidence="2 3" key="1">
    <citation type="submission" date="2013-04" db="EMBL/GenBank/DDBJ databases">
        <title>The Genome Sequence of Bacteroides massiliensis dnLKV3.</title>
        <authorList>
            <consortium name="The Broad Institute Genomics Platform"/>
            <consortium name="The Broad Institute Genome Sequencing Center for Infectious Disease"/>
            <person name="Earl A."/>
            <person name="Xavier R."/>
            <person name="Kuhn K."/>
            <person name="Stappenbeck T."/>
            <person name="Walker B."/>
            <person name="Young S."/>
            <person name="Zeng Q."/>
            <person name="Gargeya S."/>
            <person name="Fitzgerald M."/>
            <person name="Haas B."/>
            <person name="Abouelleil A."/>
            <person name="Allen A.W."/>
            <person name="Alvarado L."/>
            <person name="Arachchi H.M."/>
            <person name="Berlin A.M."/>
            <person name="Chapman S.B."/>
            <person name="Gainer-Dewar J."/>
            <person name="Goldberg J."/>
            <person name="Griggs A."/>
            <person name="Gujja S."/>
            <person name="Hansen M."/>
            <person name="Howarth C."/>
            <person name="Imamovic A."/>
            <person name="Ireland A."/>
            <person name="Larimer J."/>
            <person name="McCowan C."/>
            <person name="Murphy C."/>
            <person name="Pearson M."/>
            <person name="Poon T.W."/>
            <person name="Priest M."/>
            <person name="Roberts A."/>
            <person name="Saif S."/>
            <person name="Shea T."/>
            <person name="Sisk P."/>
            <person name="Sykes S."/>
            <person name="Wortman J."/>
            <person name="Nusbaum C."/>
            <person name="Birren B."/>
        </authorList>
    </citation>
    <scope>NUCLEOTIDE SEQUENCE [LARGE SCALE GENOMIC DNA]</scope>
    <source>
        <strain evidence="3">dnLKV3</strain>
    </source>
</reference>
<comment type="caution">
    <text evidence="2">The sequence shown here is derived from an EMBL/GenBank/DDBJ whole genome shotgun (WGS) entry which is preliminary data.</text>
</comment>
<feature type="signal peptide" evidence="1">
    <location>
        <begin position="1"/>
        <end position="20"/>
    </location>
</feature>
<dbReference type="Gene3D" id="3.30.1330.60">
    <property type="entry name" value="OmpA-like domain"/>
    <property type="match status" value="1"/>
</dbReference>
<evidence type="ECO:0000256" key="1">
    <source>
        <dbReference type="SAM" id="SignalP"/>
    </source>
</evidence>
<keyword evidence="3" id="KW-1185">Reference proteome</keyword>
<dbReference type="Gene3D" id="1.25.40.10">
    <property type="entry name" value="Tetratricopeptide repeat domain"/>
    <property type="match status" value="1"/>
</dbReference>
<name>R9IE57_9BACT</name>
<sequence length="486" mass="53754">MKLIRYILLILLIPATPAGAQALAGGQVQVGNPSILIGDNGQVMIGMDITLPAAMELSSNRVATLTPVLRTQDNSANKVLPAIWVYGRTRSIVQQRERSVPSDAYTVLRRKNGTEQTVNYSARIPYEKWMNGAELELLAAVRGCADCQKEESTAFVTRAHLERYVVKPAVAFVSPAVEAVKNRAEEGRAYLDFPVNQTRIYPDYRRNPSELAAIKHTVDVVKNDANTTITEIAIVGYASPEGRYTANARLAQGRAEALKSYVMNEYGFKADLFKVNSVPEDWAGLRDYVAGSNLPLKEEILSIIDTNESDFDVKEGRMKALDGGKVYAMLLQDCYPALRHSDYTVRYVVRGFNVEEAKQIIKTRPQQLSLQEMFLVAQTYEKGSDEFNEVFDVAVRMFPDDPTANINAAAIELQRGDLQQAARYLDKADAQASATLNNRGVLKLLQGDLDSAETFFRQAQAKGAAEAGANLNEVAEKRKDEVIFGK</sequence>
<dbReference type="InterPro" id="IPR011990">
    <property type="entry name" value="TPR-like_helical_dom_sf"/>
</dbReference>